<evidence type="ECO:0000313" key="10">
    <source>
        <dbReference type="Proteomes" id="UP000694941"/>
    </source>
</evidence>
<evidence type="ECO:0000259" key="9">
    <source>
        <dbReference type="Pfam" id="PF20519"/>
    </source>
</evidence>
<sequence>MGFLHNGNSYVEAVLGKYSLSYSWSNEDTTDYLFGWKIAHNTSQIERTAVNPWIWHSSKELSSLPTTGFLAYYSGSGYVTQLGRARPWSWRIFTELVEAGWLDEQTKAIQVEFTTYNVNSNLFCQVTLFFEFAPTGGVFTRSYLNTLRLFLYTTDFEIFVAICEVTSVIFLIGFAVKGAADLYKLRLRYFKKFWNLQELSVVLLGFSCVFLYLERSLEVKNTLKANDAKTGNKFVSFTYVTFWDSTLFYVQAILICLVTIRFWKLLSFSPYMQVPTRTISKAGIPLLNFFLLLSIVMTGMVFFCYFTFGTKVEMMRSFVETVFSLINFSLGRIEFKVIKEADRLFGPIFITCFIIFIILTLLTLFFGILNGALEETLHEALGADLPETKDMLDYMNHQINMIFRKTTISWVEKVYMDEKKMTL</sequence>
<evidence type="ECO:0000256" key="5">
    <source>
        <dbReference type="ARBA" id="ARBA00023136"/>
    </source>
</evidence>
<feature type="transmembrane region" description="Helical" evidence="7">
    <location>
        <begin position="345"/>
        <end position="369"/>
    </location>
</feature>
<dbReference type="Proteomes" id="UP000694941">
    <property type="component" value="Unplaced"/>
</dbReference>
<comment type="subcellular location">
    <subcellularLocation>
        <location evidence="1">Membrane</location>
        <topology evidence="1">Multi-pass membrane protein</topology>
    </subcellularLocation>
</comment>
<evidence type="ECO:0000256" key="3">
    <source>
        <dbReference type="ARBA" id="ARBA00022692"/>
    </source>
</evidence>
<evidence type="ECO:0000256" key="4">
    <source>
        <dbReference type="ARBA" id="ARBA00022989"/>
    </source>
</evidence>
<accession>A0ABM1T546</accession>
<dbReference type="Pfam" id="PF20519">
    <property type="entry name" value="Polycystin_dom"/>
    <property type="match status" value="1"/>
</dbReference>
<evidence type="ECO:0000259" key="8">
    <source>
        <dbReference type="Pfam" id="PF08016"/>
    </source>
</evidence>
<dbReference type="InterPro" id="IPR013122">
    <property type="entry name" value="PKD1_2_channel"/>
</dbReference>
<dbReference type="PRINTS" id="PR01433">
    <property type="entry name" value="POLYCYSTIN2"/>
</dbReference>
<evidence type="ECO:0000256" key="7">
    <source>
        <dbReference type="SAM" id="Phobius"/>
    </source>
</evidence>
<dbReference type="PANTHER" id="PTHR10877">
    <property type="entry name" value="POLYCYSTIN FAMILY MEMBER"/>
    <property type="match status" value="1"/>
</dbReference>
<feature type="transmembrane region" description="Helical" evidence="7">
    <location>
        <begin position="158"/>
        <end position="176"/>
    </location>
</feature>
<evidence type="ECO:0000313" key="11">
    <source>
        <dbReference type="RefSeq" id="XP_022251002.1"/>
    </source>
</evidence>
<feature type="transmembrane region" description="Helical" evidence="7">
    <location>
        <begin position="286"/>
        <end position="308"/>
    </location>
</feature>
<keyword evidence="3 7" id="KW-0812">Transmembrane</keyword>
<gene>
    <name evidence="11" type="primary">LOC111087708</name>
</gene>
<evidence type="ECO:0000256" key="1">
    <source>
        <dbReference type="ARBA" id="ARBA00004141"/>
    </source>
</evidence>
<feature type="domain" description="Polycystin cation channel PKD1/PKD2" evidence="8">
    <location>
        <begin position="152"/>
        <end position="375"/>
    </location>
</feature>
<dbReference type="Pfam" id="PF08016">
    <property type="entry name" value="PKD_channel"/>
    <property type="match status" value="1"/>
</dbReference>
<keyword evidence="4 7" id="KW-1133">Transmembrane helix</keyword>
<keyword evidence="5 7" id="KW-0472">Membrane</keyword>
<feature type="transmembrane region" description="Helical" evidence="7">
    <location>
        <begin position="246"/>
        <end position="266"/>
    </location>
</feature>
<dbReference type="InterPro" id="IPR003915">
    <property type="entry name" value="PKD_2"/>
</dbReference>
<feature type="transmembrane region" description="Helical" evidence="7">
    <location>
        <begin position="196"/>
        <end position="213"/>
    </location>
</feature>
<name>A0ABM1T546_LIMPO</name>
<protein>
    <submittedName>
        <fullName evidence="11">Polycystic kidney disease 2-like 1 protein</fullName>
    </submittedName>
</protein>
<reference evidence="11" key="1">
    <citation type="submission" date="2025-08" db="UniProtKB">
        <authorList>
            <consortium name="RefSeq"/>
        </authorList>
    </citation>
    <scope>IDENTIFICATION</scope>
    <source>
        <tissue evidence="11">Muscle</tissue>
    </source>
</reference>
<comment type="similarity">
    <text evidence="2">Belongs to the polycystin family.</text>
</comment>
<keyword evidence="6" id="KW-0325">Glycoprotein</keyword>
<proteinExistence type="inferred from homology"/>
<evidence type="ECO:0000256" key="2">
    <source>
        <dbReference type="ARBA" id="ARBA00007200"/>
    </source>
</evidence>
<dbReference type="GeneID" id="111087708"/>
<dbReference type="InterPro" id="IPR046791">
    <property type="entry name" value="Polycystin_dom"/>
</dbReference>
<dbReference type="PANTHER" id="PTHR10877:SF150">
    <property type="entry name" value="REJ DOMAIN-CONTAINING PROTEIN"/>
    <property type="match status" value="1"/>
</dbReference>
<organism evidence="10 11">
    <name type="scientific">Limulus polyphemus</name>
    <name type="common">Atlantic horseshoe crab</name>
    <dbReference type="NCBI Taxonomy" id="6850"/>
    <lineage>
        <taxon>Eukaryota</taxon>
        <taxon>Metazoa</taxon>
        <taxon>Ecdysozoa</taxon>
        <taxon>Arthropoda</taxon>
        <taxon>Chelicerata</taxon>
        <taxon>Merostomata</taxon>
        <taxon>Xiphosura</taxon>
        <taxon>Limulidae</taxon>
        <taxon>Limulus</taxon>
    </lineage>
</organism>
<dbReference type="RefSeq" id="XP_022251002.1">
    <property type="nucleotide sequence ID" value="XM_022395294.1"/>
</dbReference>
<dbReference type="InterPro" id="IPR051223">
    <property type="entry name" value="Polycystin"/>
</dbReference>
<keyword evidence="10" id="KW-1185">Reference proteome</keyword>
<evidence type="ECO:0000256" key="6">
    <source>
        <dbReference type="ARBA" id="ARBA00023180"/>
    </source>
</evidence>
<feature type="domain" description="Polycystin" evidence="9">
    <location>
        <begin position="19"/>
        <end position="149"/>
    </location>
</feature>